<feature type="non-terminal residue" evidence="1">
    <location>
        <position position="180"/>
    </location>
</feature>
<evidence type="ECO:0000313" key="1">
    <source>
        <dbReference type="EMBL" id="CAG8754899.1"/>
    </source>
</evidence>
<dbReference type="EMBL" id="CAJVPY010016011">
    <property type="protein sequence ID" value="CAG8754899.1"/>
    <property type="molecule type" value="Genomic_DNA"/>
</dbReference>
<organism evidence="1 2">
    <name type="scientific">Dentiscutata erythropus</name>
    <dbReference type="NCBI Taxonomy" id="1348616"/>
    <lineage>
        <taxon>Eukaryota</taxon>
        <taxon>Fungi</taxon>
        <taxon>Fungi incertae sedis</taxon>
        <taxon>Mucoromycota</taxon>
        <taxon>Glomeromycotina</taxon>
        <taxon>Glomeromycetes</taxon>
        <taxon>Diversisporales</taxon>
        <taxon>Gigasporaceae</taxon>
        <taxon>Dentiscutata</taxon>
    </lineage>
</organism>
<keyword evidence="2" id="KW-1185">Reference proteome</keyword>
<accession>A0A9N9NQQ4</accession>
<dbReference type="OrthoDB" id="2392335at2759"/>
<sequence>NWLNYLRNDSNDYNKISTPPGKKDIVDFIRNIESKKYIQGTEIYEGYLTKWTLNCKDVTFTLDVSQKIYELSGENKQKPVHKKEQQKANMYVRECKVLKNDDLVMVTEKYVSDKYWEIFDDSLTERFLPQSDFDGIIDEANIKSDKDTTNLYDLLLDYYIKENFFLAHCGKILREIFKVK</sequence>
<protein>
    <submittedName>
        <fullName evidence="1">22728_t:CDS:1</fullName>
    </submittedName>
</protein>
<reference evidence="1" key="1">
    <citation type="submission" date="2021-06" db="EMBL/GenBank/DDBJ databases">
        <authorList>
            <person name="Kallberg Y."/>
            <person name="Tangrot J."/>
            <person name="Rosling A."/>
        </authorList>
    </citation>
    <scope>NUCLEOTIDE SEQUENCE</scope>
    <source>
        <strain evidence="1">MA453B</strain>
    </source>
</reference>
<dbReference type="Proteomes" id="UP000789405">
    <property type="component" value="Unassembled WGS sequence"/>
</dbReference>
<name>A0A9N9NQQ4_9GLOM</name>
<proteinExistence type="predicted"/>
<evidence type="ECO:0000313" key="2">
    <source>
        <dbReference type="Proteomes" id="UP000789405"/>
    </source>
</evidence>
<gene>
    <name evidence="1" type="ORF">DERYTH_LOCUS17236</name>
</gene>
<comment type="caution">
    <text evidence="1">The sequence shown here is derived from an EMBL/GenBank/DDBJ whole genome shotgun (WGS) entry which is preliminary data.</text>
</comment>
<dbReference type="AlphaFoldDB" id="A0A9N9NQQ4"/>